<dbReference type="GO" id="GO:0004352">
    <property type="term" value="F:glutamate dehydrogenase (NAD+) activity"/>
    <property type="evidence" value="ECO:0007669"/>
    <property type="project" value="InterPro"/>
</dbReference>
<feature type="domain" description="NAD-glutamate dehydrogenase N-terminal ACT1" evidence="4">
    <location>
        <begin position="34"/>
        <end position="177"/>
    </location>
</feature>
<keyword evidence="8" id="KW-1185">Reference proteome</keyword>
<name>A0A4Z0M5Y1_9GAMM</name>
<dbReference type="Pfam" id="PF21077">
    <property type="entry name" value="GDH_ACT3"/>
    <property type="match status" value="1"/>
</dbReference>
<dbReference type="PANTHER" id="PTHR43403:SF1">
    <property type="entry name" value="NAD-SPECIFIC GLUTAMATE DEHYDROGENASE"/>
    <property type="match status" value="1"/>
</dbReference>
<reference evidence="7 8" key="1">
    <citation type="submission" date="2019-04" db="EMBL/GenBank/DDBJ databases">
        <title>Taxonomy of novel Haliea sp. from mangrove soil of West Coast of India.</title>
        <authorList>
            <person name="Verma A."/>
            <person name="Kumar P."/>
            <person name="Krishnamurthi S."/>
        </authorList>
    </citation>
    <scope>NUCLEOTIDE SEQUENCE [LARGE SCALE GENOMIC DNA]</scope>
    <source>
        <strain evidence="7 8">SAOS-164</strain>
    </source>
</reference>
<proteinExistence type="predicted"/>
<comment type="caution">
    <text evidence="7">The sequence shown here is derived from an EMBL/GenBank/DDBJ whole genome shotgun (WGS) entry which is preliminary data.</text>
</comment>
<dbReference type="Pfam" id="PF21074">
    <property type="entry name" value="GDH_C"/>
    <property type="match status" value="1"/>
</dbReference>
<dbReference type="EMBL" id="SRLE01000005">
    <property type="protein sequence ID" value="TGD74788.1"/>
    <property type="molecule type" value="Genomic_DNA"/>
</dbReference>
<protein>
    <submittedName>
        <fullName evidence="7">NAD-glutamate dehydrogenase</fullName>
    </submittedName>
</protein>
<evidence type="ECO:0000256" key="1">
    <source>
        <dbReference type="ARBA" id="ARBA00023002"/>
    </source>
</evidence>
<dbReference type="SUPFAM" id="SSF51735">
    <property type="entry name" value="NAD(P)-binding Rossmann-fold domains"/>
    <property type="match status" value="1"/>
</dbReference>
<dbReference type="RefSeq" id="WP_135441883.1">
    <property type="nucleotide sequence ID" value="NZ_SRLE01000005.1"/>
</dbReference>
<dbReference type="InterPro" id="IPR028971">
    <property type="entry name" value="NAD-GDH_cat"/>
</dbReference>
<evidence type="ECO:0000259" key="4">
    <source>
        <dbReference type="Pfam" id="PF21075"/>
    </source>
</evidence>
<evidence type="ECO:0000313" key="7">
    <source>
        <dbReference type="EMBL" id="TGD74788.1"/>
    </source>
</evidence>
<dbReference type="InterPro" id="IPR036291">
    <property type="entry name" value="NAD(P)-bd_dom_sf"/>
</dbReference>
<dbReference type="InterPro" id="IPR046346">
    <property type="entry name" value="Aminoacid_DH-like_N_sf"/>
</dbReference>
<dbReference type="Pfam" id="PF21079">
    <property type="entry name" value="GDH_HM2"/>
    <property type="match status" value="1"/>
</dbReference>
<dbReference type="Gene3D" id="3.40.50.720">
    <property type="entry name" value="NAD(P)-binding Rossmann-like Domain"/>
    <property type="match status" value="1"/>
</dbReference>
<accession>A0A4Z0M5Y1</accession>
<evidence type="ECO:0000259" key="6">
    <source>
        <dbReference type="Pfam" id="PF21077"/>
    </source>
</evidence>
<evidence type="ECO:0000259" key="2">
    <source>
        <dbReference type="Pfam" id="PF05088"/>
    </source>
</evidence>
<dbReference type="Pfam" id="PF21073">
    <property type="entry name" value="GDH_HM1"/>
    <property type="match status" value="1"/>
</dbReference>
<keyword evidence="1" id="KW-0560">Oxidoreductase</keyword>
<dbReference type="InterPro" id="IPR007780">
    <property type="entry name" value="NAD_Glu_DH_bac"/>
</dbReference>
<dbReference type="InterPro" id="IPR048381">
    <property type="entry name" value="GDH_C"/>
</dbReference>
<dbReference type="SUPFAM" id="SSF53223">
    <property type="entry name" value="Aminoacid dehydrogenase-like, N-terminal domain"/>
    <property type="match status" value="1"/>
</dbReference>
<dbReference type="PANTHER" id="PTHR43403">
    <property type="entry name" value="NAD-SPECIFIC GLUTAMATE DEHYDROGENASE"/>
    <property type="match status" value="1"/>
</dbReference>
<dbReference type="InterPro" id="IPR024727">
    <property type="entry name" value="NAD_Glu_DH_N_ACT1"/>
</dbReference>
<dbReference type="Pfam" id="PF21075">
    <property type="entry name" value="GDH_ACT1"/>
    <property type="match status" value="1"/>
</dbReference>
<feature type="domain" description="NAD-specific glutamate dehydrogenase C-terminal" evidence="3">
    <location>
        <begin position="1268"/>
        <end position="1605"/>
    </location>
</feature>
<dbReference type="Proteomes" id="UP000298050">
    <property type="component" value="Unassembled WGS sequence"/>
</dbReference>
<dbReference type="GO" id="GO:0006538">
    <property type="term" value="P:L-glutamate catabolic process"/>
    <property type="evidence" value="ECO:0007669"/>
    <property type="project" value="InterPro"/>
</dbReference>
<evidence type="ECO:0000313" key="8">
    <source>
        <dbReference type="Proteomes" id="UP000298050"/>
    </source>
</evidence>
<feature type="domain" description="NAD-glutamate dehydrogenase ACT2" evidence="5">
    <location>
        <begin position="405"/>
        <end position="494"/>
    </location>
</feature>
<dbReference type="PIRSF" id="PIRSF036761">
    <property type="entry name" value="GDH_Mll4104"/>
    <property type="match status" value="1"/>
</dbReference>
<dbReference type="Pfam" id="PF21078">
    <property type="entry name" value="GDH_HM3"/>
    <property type="match status" value="1"/>
</dbReference>
<dbReference type="InterPro" id="IPR049064">
    <property type="entry name" value="NAD_Glu_DH_ACT3"/>
</dbReference>
<dbReference type="OrthoDB" id="9758052at2"/>
<dbReference type="InterPro" id="IPR049058">
    <property type="entry name" value="NAD_Glu_DH_HM2"/>
</dbReference>
<feature type="domain" description="NAD-glutamate dehydrogenase ACT3" evidence="6">
    <location>
        <begin position="549"/>
        <end position="628"/>
    </location>
</feature>
<dbReference type="Pfam" id="PF21076">
    <property type="entry name" value="GDH_ACT2"/>
    <property type="match status" value="1"/>
</dbReference>
<dbReference type="InterPro" id="IPR049059">
    <property type="entry name" value="NAD_Glu_DH_HM1"/>
</dbReference>
<dbReference type="GO" id="GO:0004069">
    <property type="term" value="F:L-aspartate:2-oxoglutarate aminotransferase activity"/>
    <property type="evidence" value="ECO:0007669"/>
    <property type="project" value="InterPro"/>
</dbReference>
<dbReference type="Pfam" id="PF05088">
    <property type="entry name" value="Bac_GDH_CD"/>
    <property type="match status" value="1"/>
</dbReference>
<organism evidence="7 8">
    <name type="scientific">Mangrovimicrobium sediminis</name>
    <dbReference type="NCBI Taxonomy" id="2562682"/>
    <lineage>
        <taxon>Bacteria</taxon>
        <taxon>Pseudomonadati</taxon>
        <taxon>Pseudomonadota</taxon>
        <taxon>Gammaproteobacteria</taxon>
        <taxon>Cellvibrionales</taxon>
        <taxon>Halieaceae</taxon>
        <taxon>Mangrovimicrobium</taxon>
    </lineage>
</organism>
<sequence>MIWEISKQQLLADLGARIESHAEPGDRESLRNLAETLFGRFSLEDLRGRSVENLYGCLYSILRFMRRWDSATPRVEFFNPGVQSHGWDSANTVMLILCRGIPFITASVRGEINRRNLPIHIVTSSNLAVRRGADGELQAVLGHSEECDEDCPEEALVYFEIARHSHPEKLEELRQTLLEIIHEVELVVDDFAPMSERLEGVAEEVMQFACVEAAQREEARDFLVWLRQQHMTLLGYEYLEVDNSGPHPVVSVREDSRLGLLRLRSTRGVADLEADLAHMDRPALYRDQLSFSKSRCRSRVHRLSYPDYVGARVFDADGELIGQHRFIGLYTSSVYTMHPRYIPIVRRKVQQVMEMSNTDWAEHETRELSRVLELYPRDELFQSSVQELYSTVNAINRIQERRQTRLFVRSDTHGKFVNCIVYVPRDRYTTELREKIENILSNAFKAEESEFTTLFTESILVRVYFVLRVNPALPLDYDVAQLQEDVVQAALVWEDRLRIRLVEEFGEELGHEYDALLGRGFPAGYRDDFDPRMAVADIRKLLTLRNGEQLAMSLYRQPEDSDQMLRLRLYHAGSSLPLSDVLPILENLGLRVVSERPYGIRTSDGDAYWVQEFSMLYCLSQEIDLEEVKDEFEDAFARIWFGEAESDSFNRLLIGTRLNWREIALLRAYARYLRQLNFPYSVEYIAETTADHLEITAQVVELFLTRFSPVFDGDDEWRAQREAAVEETILASLEQVENLGQDRIIRQYVRLIKATLRTNFFQQQADGGLKPYLSLKLRPADIPEVPRPVPMYEIFVYSPRVEGVHLRGGKVARGGLRWSDRLEDFRTEVLGLVKAQQVKNAVIVPVGAKGGFVARLLRADMSRDEVQAEGIECYKLFIRGLLDLTDNRGDVAIVRPPYVVAKDDDDPYLVVAADKGTASFSDIANGISAEYDFWLGDAFASGGSAGYDHKKMGITARGAWVSVQRHFREMDFDVQSTDFSVVGIGDMSGDVFGNGMLMSPHIRLLAAFNHLHIFIDPEPDPIASYAERQRLFDLPRSSWTDYDRELISTGGGVFARSAKSITITPEMASRFGISAAQLTPNELISHLLRAEVDLLWNGGIGTYVKGSGESHLAVGDKTNDALRVDGRDLRCKVVGEGGNLGLTQLGRVEYALAGGRINTDFIDNAGGVDCSDHEVNIKILLNAVVARGDLTQKQRNQLLEEMTDAVSALVLHNNYRQAQAISLVEMQAEDRFGEYRRFVDLMEQHGRIDRALEFLPSDEELGERRNHGQTFTRPELSTLVSYSKGILKERLMDSDLDSDPHLADLVKTAFPERLVREYGDEVRSHRLHREIMATQLANDIVNRMGLNFVVRQSRATGASHADVARAYIAVLEAYNLRELWDWIELLDLKVSTAVQMDMMLSLLRLVRRATRWILRNRRHELQPTALVTEFRSGLAQLADAFPRMLRGRAAAQYEEILARYLEAGVGQELAQRVAGTHQAYTALGIIQAAVEHDAQLEDMARLYFYIGEYLELDWFSTQILASVVDNEWQALARDTYLEDLEWQQRSLAVSALRYLEPDGDIERCIENWSAQQEVLLERWRGMLAELHANDTPDFSMFAVANRELLDLAQSGNRLAALQS</sequence>
<dbReference type="InterPro" id="IPR049056">
    <property type="entry name" value="NAD_Glu_DH_HM3"/>
</dbReference>
<evidence type="ECO:0000259" key="3">
    <source>
        <dbReference type="Pfam" id="PF21074"/>
    </source>
</evidence>
<evidence type="ECO:0000259" key="5">
    <source>
        <dbReference type="Pfam" id="PF21076"/>
    </source>
</evidence>
<gene>
    <name evidence="7" type="ORF">E4634_06200</name>
</gene>
<dbReference type="InterPro" id="IPR049062">
    <property type="entry name" value="NAD_Glu_DH_ACT2"/>
</dbReference>
<feature type="domain" description="NAD-glutamate dehydrogenase catalytic" evidence="2">
    <location>
        <begin position="729"/>
        <end position="1223"/>
    </location>
</feature>